<feature type="compositionally biased region" description="Polar residues" evidence="1">
    <location>
        <begin position="1"/>
        <end position="18"/>
    </location>
</feature>
<reference evidence="3" key="1">
    <citation type="journal article" date="2023" name="Science">
        <title>Elucidation of the pathway for biosynthesis of saponin adjuvants from the soapbark tree.</title>
        <authorList>
            <person name="Reed J."/>
            <person name="Orme A."/>
            <person name="El-Demerdash A."/>
            <person name="Owen C."/>
            <person name="Martin L.B.B."/>
            <person name="Misra R.C."/>
            <person name="Kikuchi S."/>
            <person name="Rejzek M."/>
            <person name="Martin A.C."/>
            <person name="Harkess A."/>
            <person name="Leebens-Mack J."/>
            <person name="Louveau T."/>
            <person name="Stephenson M.J."/>
            <person name="Osbourn A."/>
        </authorList>
    </citation>
    <scope>NUCLEOTIDE SEQUENCE</scope>
    <source>
        <strain evidence="3">S10</strain>
    </source>
</reference>
<proteinExistence type="predicted"/>
<dbReference type="PANTHER" id="PTHR46871:SF1">
    <property type="entry name" value="BROMO-ADJACENT HOMOLOGY (BAH) DOMAIN-CONTAINING PROTEIN"/>
    <property type="match status" value="1"/>
</dbReference>
<dbReference type="InterPro" id="IPR036575">
    <property type="entry name" value="TFIIS_cen_dom_sf"/>
</dbReference>
<dbReference type="InterPro" id="IPR003618">
    <property type="entry name" value="TFIIS_cen_dom"/>
</dbReference>
<evidence type="ECO:0000256" key="1">
    <source>
        <dbReference type="SAM" id="MobiDB-lite"/>
    </source>
</evidence>
<feature type="compositionally biased region" description="Basic and acidic residues" evidence="1">
    <location>
        <begin position="19"/>
        <end position="29"/>
    </location>
</feature>
<keyword evidence="4" id="KW-1185">Reference proteome</keyword>
<feature type="domain" description="TFIIS central" evidence="2">
    <location>
        <begin position="16"/>
        <end position="126"/>
    </location>
</feature>
<name>A0AAD7PMA6_QUISA</name>
<dbReference type="KEGG" id="qsa:O6P43_020503"/>
<dbReference type="SUPFAM" id="SSF46942">
    <property type="entry name" value="Elongation factor TFIIS domain 2"/>
    <property type="match status" value="1"/>
</dbReference>
<dbReference type="EMBL" id="JARAOO010000008">
    <property type="protein sequence ID" value="KAJ7959999.1"/>
    <property type="molecule type" value="Genomic_DNA"/>
</dbReference>
<dbReference type="SMART" id="SM00510">
    <property type="entry name" value="TFS2M"/>
    <property type="match status" value="1"/>
</dbReference>
<protein>
    <submittedName>
        <fullName evidence="3">Bromo-adjacent-like (BAH) domain protein</fullName>
    </submittedName>
</protein>
<dbReference type="Gene3D" id="1.10.472.30">
    <property type="entry name" value="Transcription elongation factor S-II, central domain"/>
    <property type="match status" value="1"/>
</dbReference>
<organism evidence="3 4">
    <name type="scientific">Quillaja saponaria</name>
    <name type="common">Soap bark tree</name>
    <dbReference type="NCBI Taxonomy" id="32244"/>
    <lineage>
        <taxon>Eukaryota</taxon>
        <taxon>Viridiplantae</taxon>
        <taxon>Streptophyta</taxon>
        <taxon>Embryophyta</taxon>
        <taxon>Tracheophyta</taxon>
        <taxon>Spermatophyta</taxon>
        <taxon>Magnoliopsida</taxon>
        <taxon>eudicotyledons</taxon>
        <taxon>Gunneridae</taxon>
        <taxon>Pentapetalae</taxon>
        <taxon>rosids</taxon>
        <taxon>fabids</taxon>
        <taxon>Fabales</taxon>
        <taxon>Quillajaceae</taxon>
        <taxon>Quillaja</taxon>
    </lineage>
</organism>
<evidence type="ECO:0000313" key="4">
    <source>
        <dbReference type="Proteomes" id="UP001163823"/>
    </source>
</evidence>
<sequence>MCSSGNNIQSNNSFGTETKIQEKSQKGRESFTWPDDVVPAIAALEKASHLALSSDFHKYNQRLQKLLFNLKINPLLTQCLLNGELDPKKIFEMTPDELKKGLTSEEIVKETVKKELDESEGMQKQMVDVRCLHGI</sequence>
<evidence type="ECO:0000259" key="2">
    <source>
        <dbReference type="PROSITE" id="PS51321"/>
    </source>
</evidence>
<dbReference type="Proteomes" id="UP001163823">
    <property type="component" value="Chromosome 8"/>
</dbReference>
<comment type="caution">
    <text evidence="3">The sequence shown here is derived from an EMBL/GenBank/DDBJ whole genome shotgun (WGS) entry which is preliminary data.</text>
</comment>
<dbReference type="Pfam" id="PF07500">
    <property type="entry name" value="TFIIS_M"/>
    <property type="match status" value="1"/>
</dbReference>
<accession>A0AAD7PMA6</accession>
<evidence type="ECO:0000313" key="3">
    <source>
        <dbReference type="EMBL" id="KAJ7959999.1"/>
    </source>
</evidence>
<dbReference type="PANTHER" id="PTHR46871">
    <property type="entry name" value="BROMO-ADJACENT HOMOLOGY (BAH) DOMAIN-CONTAINING PROTEIN"/>
    <property type="match status" value="1"/>
</dbReference>
<dbReference type="AlphaFoldDB" id="A0AAD7PMA6"/>
<gene>
    <name evidence="3" type="ORF">O6P43_020503</name>
</gene>
<dbReference type="PROSITE" id="PS51321">
    <property type="entry name" value="TFIIS_CENTRAL"/>
    <property type="match status" value="1"/>
</dbReference>
<feature type="region of interest" description="Disordered" evidence="1">
    <location>
        <begin position="1"/>
        <end position="31"/>
    </location>
</feature>
<dbReference type="GO" id="GO:0006351">
    <property type="term" value="P:DNA-templated transcription"/>
    <property type="evidence" value="ECO:0007669"/>
    <property type="project" value="InterPro"/>
</dbReference>